<proteinExistence type="predicted"/>
<dbReference type="PANTHER" id="PTHR31064:SF30">
    <property type="entry name" value="HIGH-AFFINITY POTASSIUM TRANSPORT PROTEIN-RELATED"/>
    <property type="match status" value="1"/>
</dbReference>
<name>A0ABD1SRF9_9LAMI</name>
<gene>
    <name evidence="3" type="ORF">Fot_37134</name>
</gene>
<dbReference type="InterPro" id="IPR051143">
    <property type="entry name" value="TrkH_K-transport"/>
</dbReference>
<dbReference type="Proteomes" id="UP001604277">
    <property type="component" value="Unassembled WGS sequence"/>
</dbReference>
<dbReference type="PANTHER" id="PTHR31064">
    <property type="entry name" value="POTASSIUM TRANSPORT PROTEIN DDB_G0292412-RELATED"/>
    <property type="match status" value="1"/>
</dbReference>
<evidence type="ECO:0000256" key="1">
    <source>
        <dbReference type="SAM" id="MobiDB-lite"/>
    </source>
</evidence>
<keyword evidence="2" id="KW-0812">Transmembrane</keyword>
<keyword evidence="2" id="KW-1133">Transmembrane helix</keyword>
<evidence type="ECO:0000256" key="2">
    <source>
        <dbReference type="SAM" id="Phobius"/>
    </source>
</evidence>
<reference evidence="4" key="1">
    <citation type="submission" date="2024-07" db="EMBL/GenBank/DDBJ databases">
        <title>Two chromosome-level genome assemblies of Korean endemic species Abeliophyllum distichum and Forsythia ovata (Oleaceae).</title>
        <authorList>
            <person name="Jang H."/>
        </authorList>
    </citation>
    <scope>NUCLEOTIDE SEQUENCE [LARGE SCALE GENOMIC DNA]</scope>
</reference>
<comment type="caution">
    <text evidence="3">The sequence shown here is derived from an EMBL/GenBank/DDBJ whole genome shotgun (WGS) entry which is preliminary data.</text>
</comment>
<sequence length="162" mass="18270">MGTSDSQPDTVVQGRLILKDTVKMHRMDSPEDGVTRVSKPRKTSSMPKDFDLFVTSVSAATVSSMSTVELMDVFSNIQLVFLTILMFLGGEVYTSVLELHLMRSKQHKNRIKDNKIDSYTTDSDSSNPTNSIDHSTELGMVTHSEDEKPDTKWSSIIFWWSM</sequence>
<protein>
    <submittedName>
        <fullName evidence="3">Sodium transporter HKT1-like</fullName>
    </submittedName>
</protein>
<keyword evidence="4" id="KW-1185">Reference proteome</keyword>
<dbReference type="AlphaFoldDB" id="A0ABD1SRF9"/>
<organism evidence="3 4">
    <name type="scientific">Forsythia ovata</name>
    <dbReference type="NCBI Taxonomy" id="205694"/>
    <lineage>
        <taxon>Eukaryota</taxon>
        <taxon>Viridiplantae</taxon>
        <taxon>Streptophyta</taxon>
        <taxon>Embryophyta</taxon>
        <taxon>Tracheophyta</taxon>
        <taxon>Spermatophyta</taxon>
        <taxon>Magnoliopsida</taxon>
        <taxon>eudicotyledons</taxon>
        <taxon>Gunneridae</taxon>
        <taxon>Pentapetalae</taxon>
        <taxon>asterids</taxon>
        <taxon>lamiids</taxon>
        <taxon>Lamiales</taxon>
        <taxon>Oleaceae</taxon>
        <taxon>Forsythieae</taxon>
        <taxon>Forsythia</taxon>
    </lineage>
</organism>
<evidence type="ECO:0000313" key="3">
    <source>
        <dbReference type="EMBL" id="KAL2503286.1"/>
    </source>
</evidence>
<dbReference type="EMBL" id="JBFOLJ010000010">
    <property type="protein sequence ID" value="KAL2503286.1"/>
    <property type="molecule type" value="Genomic_DNA"/>
</dbReference>
<keyword evidence="2" id="KW-0472">Membrane</keyword>
<accession>A0ABD1SRF9</accession>
<feature type="compositionally biased region" description="Low complexity" evidence="1">
    <location>
        <begin position="117"/>
        <end position="131"/>
    </location>
</feature>
<feature type="transmembrane region" description="Helical" evidence="2">
    <location>
        <begin position="80"/>
        <end position="102"/>
    </location>
</feature>
<evidence type="ECO:0000313" key="4">
    <source>
        <dbReference type="Proteomes" id="UP001604277"/>
    </source>
</evidence>
<feature type="region of interest" description="Disordered" evidence="1">
    <location>
        <begin position="113"/>
        <end position="147"/>
    </location>
</feature>